<protein>
    <recommendedName>
        <fullName evidence="2">acetyl-CoA carboxytransferase</fullName>
        <ecNumber evidence="2">2.1.3.15</ecNumber>
    </recommendedName>
</protein>
<evidence type="ECO:0000256" key="8">
    <source>
        <dbReference type="ARBA" id="ARBA00023098"/>
    </source>
</evidence>
<dbReference type="InterPro" id="IPR001095">
    <property type="entry name" value="Acetyl_CoA_COase_a_su"/>
</dbReference>
<evidence type="ECO:0000256" key="5">
    <source>
        <dbReference type="ARBA" id="ARBA00022741"/>
    </source>
</evidence>
<name>A0ABN0X8E8_9LACT</name>
<gene>
    <name evidence="12" type="ORF">GCM10008932_08220</name>
</gene>
<proteinExistence type="predicted"/>
<evidence type="ECO:0000256" key="9">
    <source>
        <dbReference type="ARBA" id="ARBA00023160"/>
    </source>
</evidence>
<keyword evidence="6" id="KW-0276">Fatty acid metabolism</keyword>
<organism evidence="12 13">
    <name type="scientific">Alkalibacterium iburiense</name>
    <dbReference type="NCBI Taxonomy" id="290589"/>
    <lineage>
        <taxon>Bacteria</taxon>
        <taxon>Bacillati</taxon>
        <taxon>Bacillota</taxon>
        <taxon>Bacilli</taxon>
        <taxon>Lactobacillales</taxon>
        <taxon>Carnobacteriaceae</taxon>
        <taxon>Alkalibacterium</taxon>
    </lineage>
</organism>
<dbReference type="PANTHER" id="PTHR42853:SF3">
    <property type="entry name" value="ACETYL-COENZYME A CARBOXYLASE CARBOXYL TRANSFERASE SUBUNIT ALPHA, CHLOROPLASTIC"/>
    <property type="match status" value="1"/>
</dbReference>
<dbReference type="Proteomes" id="UP001501166">
    <property type="component" value="Unassembled WGS sequence"/>
</dbReference>
<reference evidence="12 13" key="1">
    <citation type="journal article" date="2019" name="Int. J. Syst. Evol. Microbiol.">
        <title>The Global Catalogue of Microorganisms (GCM) 10K type strain sequencing project: providing services to taxonomists for standard genome sequencing and annotation.</title>
        <authorList>
            <consortium name="The Broad Institute Genomics Platform"/>
            <consortium name="The Broad Institute Genome Sequencing Center for Infectious Disease"/>
            <person name="Wu L."/>
            <person name="Ma J."/>
        </authorList>
    </citation>
    <scope>NUCLEOTIDE SEQUENCE [LARGE SCALE GENOMIC DNA]</scope>
    <source>
        <strain evidence="12 13">JCM 12662</strain>
    </source>
</reference>
<dbReference type="GO" id="GO:0016740">
    <property type="term" value="F:transferase activity"/>
    <property type="evidence" value="ECO:0007669"/>
    <property type="project" value="UniProtKB-KW"/>
</dbReference>
<keyword evidence="9" id="KW-0275">Fatty acid biosynthesis</keyword>
<evidence type="ECO:0000259" key="11">
    <source>
        <dbReference type="PROSITE" id="PS50989"/>
    </source>
</evidence>
<evidence type="ECO:0000256" key="7">
    <source>
        <dbReference type="ARBA" id="ARBA00022840"/>
    </source>
</evidence>
<dbReference type="NCBIfam" id="NF041504">
    <property type="entry name" value="AccA_sub"/>
    <property type="match status" value="1"/>
</dbReference>
<dbReference type="NCBIfam" id="TIGR00513">
    <property type="entry name" value="accA"/>
    <property type="match status" value="1"/>
</dbReference>
<evidence type="ECO:0000256" key="2">
    <source>
        <dbReference type="ARBA" id="ARBA00011883"/>
    </source>
</evidence>
<dbReference type="Pfam" id="PF03255">
    <property type="entry name" value="ACCA"/>
    <property type="match status" value="1"/>
</dbReference>
<keyword evidence="5" id="KW-0547">Nucleotide-binding</keyword>
<sequence>MTDAMTIVSLARRTDRINMKDITSLLIDDFIELHGDRSYKDDAAIMGGIGTLKGRPVTVIGNHKGTTIEENRQTNFGSPHPEGYRKSLRLMKQAEKFNRPVINFINTAGAYAGVEAEERGQGEAIASNLLEMSTLSVPILSIILGEGGSGGALALALSDEVWMMEFSIYSILSPEGFSSILWKDAKRAKEAAELMKLTSSDLKELGIIEKVIKETEGSEWLDKKSILADLKESISDKLIELEKQPKDMLIQKRYERFRKY</sequence>
<keyword evidence="13" id="KW-1185">Reference proteome</keyword>
<evidence type="ECO:0000256" key="3">
    <source>
        <dbReference type="ARBA" id="ARBA00022516"/>
    </source>
</evidence>
<comment type="pathway">
    <text evidence="1">Lipid metabolism; malonyl-CoA biosynthesis; malonyl-CoA from acetyl-CoA: step 1/1.</text>
</comment>
<dbReference type="SUPFAM" id="SSF52096">
    <property type="entry name" value="ClpP/crotonase"/>
    <property type="match status" value="1"/>
</dbReference>
<accession>A0ABN0X8E8</accession>
<comment type="caution">
    <text evidence="12">The sequence shown here is derived from an EMBL/GenBank/DDBJ whole genome shotgun (WGS) entry which is preliminary data.</text>
</comment>
<dbReference type="PRINTS" id="PR01069">
    <property type="entry name" value="ACCCTRFRASEA"/>
</dbReference>
<dbReference type="InterPro" id="IPR011763">
    <property type="entry name" value="COA_CT_C"/>
</dbReference>
<comment type="catalytic activity">
    <reaction evidence="10">
        <text>N(6)-carboxybiotinyl-L-lysyl-[protein] + acetyl-CoA = N(6)-biotinyl-L-lysyl-[protein] + malonyl-CoA</text>
        <dbReference type="Rhea" id="RHEA:54728"/>
        <dbReference type="Rhea" id="RHEA-COMP:10505"/>
        <dbReference type="Rhea" id="RHEA-COMP:10506"/>
        <dbReference type="ChEBI" id="CHEBI:57288"/>
        <dbReference type="ChEBI" id="CHEBI:57384"/>
        <dbReference type="ChEBI" id="CHEBI:83144"/>
        <dbReference type="ChEBI" id="CHEBI:83145"/>
        <dbReference type="EC" id="2.1.3.15"/>
    </reaction>
</comment>
<keyword evidence="3" id="KW-0444">Lipid biosynthesis</keyword>
<evidence type="ECO:0000313" key="13">
    <source>
        <dbReference type="Proteomes" id="UP001501166"/>
    </source>
</evidence>
<dbReference type="PANTHER" id="PTHR42853">
    <property type="entry name" value="ACETYL-COENZYME A CARBOXYLASE CARBOXYL TRANSFERASE SUBUNIT ALPHA"/>
    <property type="match status" value="1"/>
</dbReference>
<dbReference type="EC" id="2.1.3.15" evidence="2"/>
<dbReference type="Gene3D" id="3.90.226.10">
    <property type="entry name" value="2-enoyl-CoA Hydratase, Chain A, domain 1"/>
    <property type="match status" value="1"/>
</dbReference>
<evidence type="ECO:0000313" key="12">
    <source>
        <dbReference type="EMBL" id="GAA0357800.1"/>
    </source>
</evidence>
<evidence type="ECO:0000256" key="10">
    <source>
        <dbReference type="ARBA" id="ARBA00049152"/>
    </source>
</evidence>
<dbReference type="PROSITE" id="PS50989">
    <property type="entry name" value="COA_CT_CTER"/>
    <property type="match status" value="1"/>
</dbReference>
<keyword evidence="7" id="KW-0067">ATP-binding</keyword>
<feature type="domain" description="CoA carboxyltransferase C-terminal" evidence="11">
    <location>
        <begin position="1"/>
        <end position="240"/>
    </location>
</feature>
<dbReference type="EMBL" id="BAAACW010000051">
    <property type="protein sequence ID" value="GAA0357800.1"/>
    <property type="molecule type" value="Genomic_DNA"/>
</dbReference>
<dbReference type="RefSeq" id="WP_343754297.1">
    <property type="nucleotide sequence ID" value="NZ_BAAACW010000051.1"/>
</dbReference>
<dbReference type="NCBIfam" id="NF004344">
    <property type="entry name" value="PRK05724.1"/>
    <property type="match status" value="1"/>
</dbReference>
<keyword evidence="8" id="KW-0443">Lipid metabolism</keyword>
<evidence type="ECO:0000256" key="4">
    <source>
        <dbReference type="ARBA" id="ARBA00022679"/>
    </source>
</evidence>
<keyword evidence="4 12" id="KW-0808">Transferase</keyword>
<dbReference type="InterPro" id="IPR029045">
    <property type="entry name" value="ClpP/crotonase-like_dom_sf"/>
</dbReference>
<evidence type="ECO:0000256" key="6">
    <source>
        <dbReference type="ARBA" id="ARBA00022832"/>
    </source>
</evidence>
<evidence type="ECO:0000256" key="1">
    <source>
        <dbReference type="ARBA" id="ARBA00004956"/>
    </source>
</evidence>